<dbReference type="InterPro" id="IPR025997">
    <property type="entry name" value="SBP_2_dom"/>
</dbReference>
<comment type="similarity">
    <text evidence="2">Belongs to the bacterial solute-binding protein 2 family.</text>
</comment>
<dbReference type="GO" id="GO:0030313">
    <property type="term" value="C:cell envelope"/>
    <property type="evidence" value="ECO:0007669"/>
    <property type="project" value="UniProtKB-SubCell"/>
</dbReference>
<comment type="caution">
    <text evidence="5">The sequence shown here is derived from an EMBL/GenBank/DDBJ whole genome shotgun (WGS) entry which is preliminary data.</text>
</comment>
<evidence type="ECO:0000256" key="1">
    <source>
        <dbReference type="ARBA" id="ARBA00004196"/>
    </source>
</evidence>
<comment type="subcellular location">
    <subcellularLocation>
        <location evidence="1">Cell envelope</location>
    </subcellularLocation>
</comment>
<protein>
    <recommendedName>
        <fullName evidence="4">Periplasmic binding protein domain-containing protein</fullName>
    </recommendedName>
</protein>
<dbReference type="Gene3D" id="3.40.50.2300">
    <property type="match status" value="1"/>
</dbReference>
<dbReference type="AlphaFoldDB" id="X0XI90"/>
<gene>
    <name evidence="5" type="ORF">S01H1_83102</name>
</gene>
<evidence type="ECO:0000259" key="4">
    <source>
        <dbReference type="Pfam" id="PF13407"/>
    </source>
</evidence>
<sequence>MLQAMLPEYPNIKVAASHVAKFPGAAEDCRAAMENILLAHPEIDGVWGAWDELTMGAVQAVIAAGRDDITCVGIDGNKSTFDAIRSGGPFKMTVAPDWEGGVYLAVTELEERLWKGEPPTQQQFYIDIPIVTIHNCPPAGWFYGEWVEAGMPAEPK</sequence>
<dbReference type="PANTHER" id="PTHR46847">
    <property type="entry name" value="D-ALLOSE-BINDING PERIPLASMIC PROTEIN-RELATED"/>
    <property type="match status" value="1"/>
</dbReference>
<name>X0XI90_9ZZZZ</name>
<evidence type="ECO:0000256" key="2">
    <source>
        <dbReference type="ARBA" id="ARBA00007639"/>
    </source>
</evidence>
<keyword evidence="3" id="KW-0732">Signal</keyword>
<dbReference type="EMBL" id="BARS01056425">
    <property type="protein sequence ID" value="GAG42869.1"/>
    <property type="molecule type" value="Genomic_DNA"/>
</dbReference>
<feature type="domain" description="Periplasmic binding protein" evidence="4">
    <location>
        <begin position="5"/>
        <end position="108"/>
    </location>
</feature>
<dbReference type="PANTHER" id="PTHR46847:SF1">
    <property type="entry name" value="D-ALLOSE-BINDING PERIPLASMIC PROTEIN-RELATED"/>
    <property type="match status" value="1"/>
</dbReference>
<evidence type="ECO:0000313" key="5">
    <source>
        <dbReference type="EMBL" id="GAG42869.1"/>
    </source>
</evidence>
<dbReference type="SUPFAM" id="SSF53822">
    <property type="entry name" value="Periplasmic binding protein-like I"/>
    <property type="match status" value="1"/>
</dbReference>
<accession>X0XI90</accession>
<evidence type="ECO:0000256" key="3">
    <source>
        <dbReference type="ARBA" id="ARBA00022729"/>
    </source>
</evidence>
<organism evidence="5">
    <name type="scientific">marine sediment metagenome</name>
    <dbReference type="NCBI Taxonomy" id="412755"/>
    <lineage>
        <taxon>unclassified sequences</taxon>
        <taxon>metagenomes</taxon>
        <taxon>ecological metagenomes</taxon>
    </lineage>
</organism>
<proteinExistence type="inferred from homology"/>
<reference evidence="5" key="1">
    <citation type="journal article" date="2014" name="Front. Microbiol.">
        <title>High frequency of phylogenetically diverse reductive dehalogenase-homologous genes in deep subseafloor sedimentary metagenomes.</title>
        <authorList>
            <person name="Kawai M."/>
            <person name="Futagami T."/>
            <person name="Toyoda A."/>
            <person name="Takaki Y."/>
            <person name="Nishi S."/>
            <person name="Hori S."/>
            <person name="Arai W."/>
            <person name="Tsubouchi T."/>
            <person name="Morono Y."/>
            <person name="Uchiyama I."/>
            <person name="Ito T."/>
            <person name="Fujiyama A."/>
            <person name="Inagaki F."/>
            <person name="Takami H."/>
        </authorList>
    </citation>
    <scope>NUCLEOTIDE SEQUENCE</scope>
    <source>
        <strain evidence="5">Expedition CK06-06</strain>
    </source>
</reference>
<dbReference type="GO" id="GO:0030246">
    <property type="term" value="F:carbohydrate binding"/>
    <property type="evidence" value="ECO:0007669"/>
    <property type="project" value="UniProtKB-ARBA"/>
</dbReference>
<dbReference type="Pfam" id="PF13407">
    <property type="entry name" value="Peripla_BP_4"/>
    <property type="match status" value="1"/>
</dbReference>
<dbReference type="InterPro" id="IPR028082">
    <property type="entry name" value="Peripla_BP_I"/>
</dbReference>